<organism evidence="2 3">
    <name type="scientific">Halorubrum pallidum</name>
    <dbReference type="NCBI Taxonomy" id="1526114"/>
    <lineage>
        <taxon>Archaea</taxon>
        <taxon>Methanobacteriati</taxon>
        <taxon>Methanobacteriota</taxon>
        <taxon>Stenosarchaea group</taxon>
        <taxon>Halobacteria</taxon>
        <taxon>Halobacteriales</taxon>
        <taxon>Haloferacaceae</taxon>
        <taxon>Halorubrum</taxon>
    </lineage>
</organism>
<proteinExistence type="predicted"/>
<name>A0ABD5T405_9EURY</name>
<evidence type="ECO:0000313" key="3">
    <source>
        <dbReference type="Proteomes" id="UP001596274"/>
    </source>
</evidence>
<dbReference type="Proteomes" id="UP001596274">
    <property type="component" value="Unassembled WGS sequence"/>
</dbReference>
<keyword evidence="3" id="KW-1185">Reference proteome</keyword>
<accession>A0ABD5T405</accession>
<sequence>MSHDSTTAGETDDSDPFEGHRILNAEVTSNLRDIAVVELNETTQLKIVQHDPMVPVMAELYVGSEEKPIGTINTARSETVTLGGVDEHLAKRVDEIRDLPIEEIPDALDELAERLHPLRQEETESVDVETAREAGDE</sequence>
<protein>
    <submittedName>
        <fullName evidence="2">Uncharacterized protein</fullName>
    </submittedName>
</protein>
<evidence type="ECO:0000256" key="1">
    <source>
        <dbReference type="SAM" id="MobiDB-lite"/>
    </source>
</evidence>
<dbReference type="AlphaFoldDB" id="A0ABD5T405"/>
<evidence type="ECO:0000313" key="2">
    <source>
        <dbReference type="EMBL" id="MFC6770306.1"/>
    </source>
</evidence>
<feature type="region of interest" description="Disordered" evidence="1">
    <location>
        <begin position="118"/>
        <end position="137"/>
    </location>
</feature>
<reference evidence="2 3" key="1">
    <citation type="journal article" date="2019" name="Int. J. Syst. Evol. Microbiol.">
        <title>The Global Catalogue of Microorganisms (GCM) 10K type strain sequencing project: providing services to taxonomists for standard genome sequencing and annotation.</title>
        <authorList>
            <consortium name="The Broad Institute Genomics Platform"/>
            <consortium name="The Broad Institute Genome Sequencing Center for Infectious Disease"/>
            <person name="Wu L."/>
            <person name="Ma J."/>
        </authorList>
    </citation>
    <scope>NUCLEOTIDE SEQUENCE [LARGE SCALE GENOMIC DNA]</scope>
    <source>
        <strain evidence="2 3">PJ61</strain>
    </source>
</reference>
<gene>
    <name evidence="2" type="ORF">ACFQDD_01990</name>
</gene>
<comment type="caution">
    <text evidence="2">The sequence shown here is derived from an EMBL/GenBank/DDBJ whole genome shotgun (WGS) entry which is preliminary data.</text>
</comment>
<dbReference type="EMBL" id="JBHSWT010000043">
    <property type="protein sequence ID" value="MFC6770306.1"/>
    <property type="molecule type" value="Genomic_DNA"/>
</dbReference>